<evidence type="ECO:0000313" key="2">
    <source>
        <dbReference type="Proteomes" id="UP001595904"/>
    </source>
</evidence>
<organism evidence="1 2">
    <name type="scientific">Steroidobacter flavus</name>
    <dbReference type="NCBI Taxonomy" id="1842136"/>
    <lineage>
        <taxon>Bacteria</taxon>
        <taxon>Pseudomonadati</taxon>
        <taxon>Pseudomonadota</taxon>
        <taxon>Gammaproteobacteria</taxon>
        <taxon>Steroidobacterales</taxon>
        <taxon>Steroidobacteraceae</taxon>
        <taxon>Steroidobacter</taxon>
    </lineage>
</organism>
<sequence>MSKLVIADLEDSIELDREAMRAIVGLGARPMWPRQSTAFFLMNQSKSATGLRAAAGRWSAHLRPLPIESLQRRMKQDDKRWK</sequence>
<dbReference type="Proteomes" id="UP001595904">
    <property type="component" value="Unassembled WGS sequence"/>
</dbReference>
<protein>
    <submittedName>
        <fullName evidence="1">Uncharacterized protein</fullName>
    </submittedName>
</protein>
<gene>
    <name evidence="1" type="ORF">ACFPN2_26890</name>
</gene>
<comment type="caution">
    <text evidence="1">The sequence shown here is derived from an EMBL/GenBank/DDBJ whole genome shotgun (WGS) entry which is preliminary data.</text>
</comment>
<proteinExistence type="predicted"/>
<name>A0ABV8SYS9_9GAMM</name>
<evidence type="ECO:0000313" key="1">
    <source>
        <dbReference type="EMBL" id="MFC4312741.1"/>
    </source>
</evidence>
<keyword evidence="2" id="KW-1185">Reference proteome</keyword>
<dbReference type="RefSeq" id="WP_380602393.1">
    <property type="nucleotide sequence ID" value="NZ_JBHSDU010000014.1"/>
</dbReference>
<accession>A0ABV8SYS9</accession>
<dbReference type="EMBL" id="JBHSDU010000014">
    <property type="protein sequence ID" value="MFC4312741.1"/>
    <property type="molecule type" value="Genomic_DNA"/>
</dbReference>
<reference evidence="2" key="1">
    <citation type="journal article" date="2019" name="Int. J. Syst. Evol. Microbiol.">
        <title>The Global Catalogue of Microorganisms (GCM) 10K type strain sequencing project: providing services to taxonomists for standard genome sequencing and annotation.</title>
        <authorList>
            <consortium name="The Broad Institute Genomics Platform"/>
            <consortium name="The Broad Institute Genome Sequencing Center for Infectious Disease"/>
            <person name="Wu L."/>
            <person name="Ma J."/>
        </authorList>
    </citation>
    <scope>NUCLEOTIDE SEQUENCE [LARGE SCALE GENOMIC DNA]</scope>
    <source>
        <strain evidence="2">CGMCC 1.10759</strain>
    </source>
</reference>